<evidence type="ECO:0000313" key="4">
    <source>
        <dbReference type="Proteomes" id="UP001476950"/>
    </source>
</evidence>
<keyword evidence="4" id="KW-1185">Reference proteome</keyword>
<name>A0ABV0KDJ5_9CYAN</name>
<accession>A0ABV0KDJ5</accession>
<keyword evidence="2" id="KW-0812">Transmembrane</keyword>
<organism evidence="3 4">
    <name type="scientific">Stenomitos frigidus AS-A4</name>
    <dbReference type="NCBI Taxonomy" id="2933935"/>
    <lineage>
        <taxon>Bacteria</taxon>
        <taxon>Bacillati</taxon>
        <taxon>Cyanobacteriota</taxon>
        <taxon>Cyanophyceae</taxon>
        <taxon>Leptolyngbyales</taxon>
        <taxon>Leptolyngbyaceae</taxon>
        <taxon>Stenomitos</taxon>
    </lineage>
</organism>
<reference evidence="3 4" key="1">
    <citation type="submission" date="2022-04" db="EMBL/GenBank/DDBJ databases">
        <title>Positive selection, recombination, and allopatry shape intraspecific diversity of widespread and dominant cyanobacteria.</title>
        <authorList>
            <person name="Wei J."/>
            <person name="Shu W."/>
            <person name="Hu C."/>
        </authorList>
    </citation>
    <scope>NUCLEOTIDE SEQUENCE [LARGE SCALE GENOMIC DNA]</scope>
    <source>
        <strain evidence="3 4">AS-A4</strain>
    </source>
</reference>
<feature type="transmembrane region" description="Helical" evidence="2">
    <location>
        <begin position="45"/>
        <end position="67"/>
    </location>
</feature>
<evidence type="ECO:0000313" key="3">
    <source>
        <dbReference type="EMBL" id="MEP1057122.1"/>
    </source>
</evidence>
<dbReference type="Proteomes" id="UP001476950">
    <property type="component" value="Unassembled WGS sequence"/>
</dbReference>
<evidence type="ECO:0000256" key="1">
    <source>
        <dbReference type="SAM" id="MobiDB-lite"/>
    </source>
</evidence>
<proteinExistence type="predicted"/>
<dbReference type="RefSeq" id="WP_190453921.1">
    <property type="nucleotide sequence ID" value="NZ_JAMPLM010000001.1"/>
</dbReference>
<comment type="caution">
    <text evidence="3">The sequence shown here is derived from an EMBL/GenBank/DDBJ whole genome shotgun (WGS) entry which is preliminary data.</text>
</comment>
<feature type="compositionally biased region" description="Basic and acidic residues" evidence="1">
    <location>
        <begin position="1"/>
        <end position="10"/>
    </location>
</feature>
<sequence>MTMNPRDRALKHPKTGKSFKPVPPVVPQVVPPSKQKRLRRALPGMSSWSALVIIVLAAGGLASAGWLGGQLIVDPQTLLWVNRFLPDWIPIPVTGLKPPQTMEAIQKELTQAGRMLGEPIQLGKNISFLDHKTTVSDVLLPVLARRSNCQSNCEQIVQLRVYQTIPGTQREQTFQLLEQQAIVGPDETFVLTPLINTGDENQGSTRSLPLMTLNRFEGKVPTQGIWLNLSGRWLRGDSTIAYGQVLHYNPSRFHLHQMLEWSSPVGQEPVWQEMFGGGSPELVLDQTVGMEPQFQIYQVKPRNFLPSPLQLESLSLLEPAIDDHAYEQGLVLARSGLWSTGLQWLESVRSKRGRWSDAAQAQQKLIQLHAQATQTQANKSWASPGQQVLANLVDGRWRRALTVFTANAENSLETAAVLKADSGRLQNRVDATLRVSPAQAEARSWGALLIAAQQGSNAAIAWLKKQPKMTSQERSRITALIQRLEPSAVEDTAAITFSPGQIVGVAETLTKINAATWLKPKQAEALKLGEQQVWYRVQVAGFQDGKRWRLADAGLELPANTPVDRLWKLLGLAADPPLSIVVWLPDGEQQVVSASIKAVRVNDGKLELLAAGDPAPAIAKAGNTTHQPLAFTDSALQWQTPETMPLADLVQQQPEWAVNIMPILVRELKRTGLLASGTASTWDALEPLGFGTLPVQLATLTGGKLPDIILTVEPEALTDSTERKAPKQRVRPRTLIFSATGKLLYSESSSEADLTYLAIASLGSSGDSAIVASGTSNYSLLRWSAKRQRFE</sequence>
<gene>
    <name evidence="3" type="ORF">NDI38_01655</name>
</gene>
<feature type="region of interest" description="Disordered" evidence="1">
    <location>
        <begin position="1"/>
        <end position="25"/>
    </location>
</feature>
<protein>
    <submittedName>
        <fullName evidence="3">Uncharacterized protein</fullName>
    </submittedName>
</protein>
<dbReference type="EMBL" id="JAMPLM010000001">
    <property type="protein sequence ID" value="MEP1057122.1"/>
    <property type="molecule type" value="Genomic_DNA"/>
</dbReference>
<keyword evidence="2" id="KW-0472">Membrane</keyword>
<evidence type="ECO:0000256" key="2">
    <source>
        <dbReference type="SAM" id="Phobius"/>
    </source>
</evidence>
<keyword evidence="2" id="KW-1133">Transmembrane helix</keyword>